<dbReference type="EMBL" id="CALSDN010000011">
    <property type="protein sequence ID" value="CAH6722787.1"/>
    <property type="molecule type" value="Genomic_DNA"/>
</dbReference>
<name>A0ACA9YEB3_9ASCO</name>
<comment type="caution">
    <text evidence="1">The sequence shown here is derived from an EMBL/GenBank/DDBJ whole genome shotgun (WGS) entry which is preliminary data.</text>
</comment>
<evidence type="ECO:0000313" key="1">
    <source>
        <dbReference type="EMBL" id="CAH6722787.1"/>
    </source>
</evidence>
<dbReference type="Proteomes" id="UP001152531">
    <property type="component" value="Unassembled WGS sequence"/>
</dbReference>
<sequence length="96" mass="11311">MNISRFFSRITRTQLETAKFGFYLFTPILVMTYVGVNADEKFNLPGFWPDPATLNQIPKEKHEIQAELARIRRERIEKRKRLEAKAKELGINVDEE</sequence>
<keyword evidence="2" id="KW-1185">Reference proteome</keyword>
<reference evidence="1" key="1">
    <citation type="submission" date="2022-06" db="EMBL/GenBank/DDBJ databases">
        <authorList>
            <person name="Legras J.-L."/>
            <person name="Devillers H."/>
            <person name="Grondin C."/>
        </authorList>
    </citation>
    <scope>NUCLEOTIDE SEQUENCE</scope>
    <source>
        <strain evidence="1">CLIB 1444</strain>
    </source>
</reference>
<organism evidence="1 2">
    <name type="scientific">[Candida] jaroonii</name>
    <dbReference type="NCBI Taxonomy" id="467808"/>
    <lineage>
        <taxon>Eukaryota</taxon>
        <taxon>Fungi</taxon>
        <taxon>Dikarya</taxon>
        <taxon>Ascomycota</taxon>
        <taxon>Saccharomycotina</taxon>
        <taxon>Pichiomycetes</taxon>
        <taxon>Debaryomycetaceae</taxon>
        <taxon>Yamadazyma</taxon>
    </lineage>
</organism>
<gene>
    <name evidence="1" type="ORF">CLIB1444_11S01112</name>
</gene>
<accession>A0ACA9YEB3</accession>
<protein>
    <submittedName>
        <fullName evidence="1">Protein Pet100p, mitochondrial</fullName>
    </submittedName>
</protein>
<proteinExistence type="predicted"/>
<evidence type="ECO:0000313" key="2">
    <source>
        <dbReference type="Proteomes" id="UP001152531"/>
    </source>
</evidence>